<dbReference type="PANTHER" id="PTHR12993:SF11">
    <property type="entry name" value="N-ACETYLGLUCOSAMINYL-PHOSPHATIDYLINOSITOL DE-N-ACETYLASE"/>
    <property type="match status" value="1"/>
</dbReference>
<dbReference type="PANTHER" id="PTHR12993">
    <property type="entry name" value="N-ACETYLGLUCOSAMINYL-PHOSPHATIDYLINOSITOL DE-N-ACETYLASE-RELATED"/>
    <property type="match status" value="1"/>
</dbReference>
<evidence type="ECO:0000313" key="4">
    <source>
        <dbReference type="EMBL" id="OCF46387.1"/>
    </source>
</evidence>
<reference evidence="4" key="3">
    <citation type="submission" date="2016-07" db="EMBL/GenBank/DDBJ databases">
        <title>Evolution of pathogenesis and genome organization in the Tremellales.</title>
        <authorList>
            <person name="Cuomo C."/>
            <person name="Litvintseva A."/>
            <person name="Heitman J."/>
            <person name="Chen Y."/>
            <person name="Sun S."/>
            <person name="Springer D."/>
            <person name="Dromer F."/>
            <person name="Young S."/>
            <person name="Zeng Q."/>
            <person name="Chapman S."/>
            <person name="Gujja S."/>
            <person name="Saif S."/>
            <person name="Birren B."/>
        </authorList>
    </citation>
    <scope>NUCLEOTIDE SEQUENCE</scope>
    <source>
        <strain evidence="4">CBS 10737</strain>
    </source>
</reference>
<evidence type="ECO:0000256" key="2">
    <source>
        <dbReference type="ARBA" id="ARBA00012176"/>
    </source>
</evidence>
<dbReference type="InterPro" id="IPR003737">
    <property type="entry name" value="GlcNAc_PI_deacetylase-related"/>
</dbReference>
<organism evidence="4">
    <name type="scientific">Kwoniella pini CBS 10737</name>
    <dbReference type="NCBI Taxonomy" id="1296096"/>
    <lineage>
        <taxon>Eukaryota</taxon>
        <taxon>Fungi</taxon>
        <taxon>Dikarya</taxon>
        <taxon>Basidiomycota</taxon>
        <taxon>Agaricomycotina</taxon>
        <taxon>Tremellomycetes</taxon>
        <taxon>Tremellales</taxon>
        <taxon>Cryptococcaceae</taxon>
        <taxon>Kwoniella</taxon>
    </lineage>
</organism>
<reference evidence="5" key="4">
    <citation type="submission" date="2024-02" db="EMBL/GenBank/DDBJ databases">
        <title>Comparative genomics of Cryptococcus and Kwoniella reveals pathogenesis evolution and contrasting modes of karyotype evolution via chromosome fusion or intercentromeric recombination.</title>
        <authorList>
            <person name="Coelho M.A."/>
            <person name="David-Palma M."/>
            <person name="Shea T."/>
            <person name="Bowers K."/>
            <person name="McGinley-Smith S."/>
            <person name="Mohammad A.W."/>
            <person name="Gnirke A."/>
            <person name="Yurkov A.M."/>
            <person name="Nowrousian M."/>
            <person name="Sun S."/>
            <person name="Cuomo C.A."/>
            <person name="Heitman J."/>
        </authorList>
    </citation>
    <scope>NUCLEOTIDE SEQUENCE</scope>
    <source>
        <strain evidence="5">CBS 10737</strain>
    </source>
</reference>
<dbReference type="AlphaFoldDB" id="A0A1B9HSZ4"/>
<dbReference type="InterPro" id="IPR024078">
    <property type="entry name" value="LmbE-like_dom_sf"/>
</dbReference>
<feature type="transmembrane region" description="Helical" evidence="3">
    <location>
        <begin position="20"/>
        <end position="39"/>
    </location>
</feature>
<dbReference type="GO" id="GO:0006506">
    <property type="term" value="P:GPI anchor biosynthetic process"/>
    <property type="evidence" value="ECO:0007669"/>
    <property type="project" value="UniProtKB-UniPathway"/>
</dbReference>
<dbReference type="EMBL" id="CP144521">
    <property type="protein sequence ID" value="WWC68326.1"/>
    <property type="molecule type" value="Genomic_DNA"/>
</dbReference>
<dbReference type="OrthoDB" id="440160at2759"/>
<dbReference type="UniPathway" id="UPA00196"/>
<dbReference type="GO" id="GO:0000225">
    <property type="term" value="F:N-acetylglucosaminylphosphatidylinositol deacetylase activity"/>
    <property type="evidence" value="ECO:0007669"/>
    <property type="project" value="UniProtKB-EC"/>
</dbReference>
<keyword evidence="3" id="KW-1133">Transmembrane helix</keyword>
<reference evidence="4" key="1">
    <citation type="submission" date="2013-07" db="EMBL/GenBank/DDBJ databases">
        <title>The Genome Sequence of Cryptococcus pinus CBS10737.</title>
        <authorList>
            <consortium name="The Broad Institute Genome Sequencing Platform"/>
            <person name="Cuomo C."/>
            <person name="Litvintseva A."/>
            <person name="Chen Y."/>
            <person name="Heitman J."/>
            <person name="Sun S."/>
            <person name="Springer D."/>
            <person name="Dromer F."/>
            <person name="Young S.K."/>
            <person name="Zeng Q."/>
            <person name="Gargeya S."/>
            <person name="Fitzgerald M."/>
            <person name="Abouelleil A."/>
            <person name="Alvarado L."/>
            <person name="Berlin A.M."/>
            <person name="Chapman S.B."/>
            <person name="Dewar J."/>
            <person name="Goldberg J."/>
            <person name="Griggs A."/>
            <person name="Gujja S."/>
            <person name="Hansen M."/>
            <person name="Howarth C."/>
            <person name="Imamovic A."/>
            <person name="Larimer J."/>
            <person name="McCowan C."/>
            <person name="Murphy C."/>
            <person name="Pearson M."/>
            <person name="Priest M."/>
            <person name="Roberts A."/>
            <person name="Saif S."/>
            <person name="Shea T."/>
            <person name="Sykes S."/>
            <person name="Wortman J."/>
            <person name="Nusbaum C."/>
            <person name="Birren B."/>
        </authorList>
    </citation>
    <scope>NUCLEOTIDE SEQUENCE [LARGE SCALE GENOMIC DNA]</scope>
    <source>
        <strain evidence="4">CBS 10737</strain>
    </source>
</reference>
<comment type="similarity">
    <text evidence="1">Belongs to the PIGL family.</text>
</comment>
<keyword evidence="6" id="KW-1185">Reference proteome</keyword>
<accession>A0A1B9HSZ4</accession>
<reference evidence="5" key="2">
    <citation type="submission" date="2013-07" db="EMBL/GenBank/DDBJ databases">
        <authorList>
            <consortium name="The Broad Institute Genome Sequencing Platform"/>
            <person name="Cuomo C."/>
            <person name="Litvintseva A."/>
            <person name="Chen Y."/>
            <person name="Heitman J."/>
            <person name="Sun S."/>
            <person name="Springer D."/>
            <person name="Dromer F."/>
            <person name="Young S.K."/>
            <person name="Zeng Q."/>
            <person name="Gargeya S."/>
            <person name="Fitzgerald M."/>
            <person name="Abouelleil A."/>
            <person name="Alvarado L."/>
            <person name="Berlin A.M."/>
            <person name="Chapman S.B."/>
            <person name="Dewar J."/>
            <person name="Goldberg J."/>
            <person name="Griggs A."/>
            <person name="Gujja S."/>
            <person name="Hansen M."/>
            <person name="Howarth C."/>
            <person name="Imamovic A."/>
            <person name="Larimer J."/>
            <person name="McCowan C."/>
            <person name="Murphy C."/>
            <person name="Pearson M."/>
            <person name="Priest M."/>
            <person name="Roberts A."/>
            <person name="Saif S."/>
            <person name="Shea T."/>
            <person name="Sykes S."/>
            <person name="Wortman J."/>
            <person name="Nusbaum C."/>
            <person name="Birren B."/>
        </authorList>
    </citation>
    <scope>NUCLEOTIDE SEQUENCE</scope>
    <source>
        <strain evidence="5">CBS 10737</strain>
    </source>
</reference>
<dbReference type="EC" id="3.5.1.89" evidence="2"/>
<dbReference type="STRING" id="1296096.A0A1B9HSZ4"/>
<proteinExistence type="inferred from homology"/>
<dbReference type="GeneID" id="30175990"/>
<dbReference type="Proteomes" id="UP000094020">
    <property type="component" value="Chromosome 3"/>
</dbReference>
<keyword evidence="3" id="KW-0472">Membrane</keyword>
<name>A0A1B9HSZ4_9TREE</name>
<dbReference type="GO" id="GO:0005783">
    <property type="term" value="C:endoplasmic reticulum"/>
    <property type="evidence" value="ECO:0007669"/>
    <property type="project" value="TreeGrafter"/>
</dbReference>
<sequence>MPPTLRRSAWTTSQSSSRHFTPLVFFAFLIPLLTLLSPYTSLLSRKHHLGIFDSLQTPILGDGASRALLVTAHPDDEVMFFSPTILSLIQEGWEVSGLCLSSGNDTGLGTIRKQELYGSYETLGVSRDRVKVIDHPDLQDSMSVHWDPALILNIVENHLNDHSAELIITFDEKGITNHPNHMAISKALSQTFHNKSIRLLHLKSPALLFKFTGPLYPIYLNILSILSRITGRENFAEKHMKFVVLSTSSQWYQSIQAMLSHKTQLVWFRWLYLTFSQLMWVNELKII</sequence>
<gene>
    <name evidence="4" type="ORF">I206_07621</name>
    <name evidence="5" type="ORF">I206_102251</name>
</gene>
<evidence type="ECO:0000313" key="5">
    <source>
        <dbReference type="EMBL" id="WWC68326.1"/>
    </source>
</evidence>
<dbReference type="RefSeq" id="XP_019007606.1">
    <property type="nucleotide sequence ID" value="XM_019159312.1"/>
</dbReference>
<evidence type="ECO:0000313" key="6">
    <source>
        <dbReference type="Proteomes" id="UP000094020"/>
    </source>
</evidence>
<dbReference type="SUPFAM" id="SSF102588">
    <property type="entry name" value="LmbE-like"/>
    <property type="match status" value="1"/>
</dbReference>
<keyword evidence="3" id="KW-0812">Transmembrane</keyword>
<dbReference type="KEGG" id="kpin:30175990"/>
<dbReference type="Gene3D" id="3.40.50.10320">
    <property type="entry name" value="LmbE-like"/>
    <property type="match status" value="1"/>
</dbReference>
<dbReference type="GO" id="GO:0016020">
    <property type="term" value="C:membrane"/>
    <property type="evidence" value="ECO:0007669"/>
    <property type="project" value="GOC"/>
</dbReference>
<protein>
    <recommendedName>
        <fullName evidence="2">N-acetylglucosaminylphosphatidylinositol deacetylase</fullName>
        <ecNumber evidence="2">3.5.1.89</ecNumber>
    </recommendedName>
</protein>
<dbReference type="EMBL" id="KI894017">
    <property type="protein sequence ID" value="OCF46387.1"/>
    <property type="molecule type" value="Genomic_DNA"/>
</dbReference>
<evidence type="ECO:0000256" key="3">
    <source>
        <dbReference type="SAM" id="Phobius"/>
    </source>
</evidence>
<evidence type="ECO:0000256" key="1">
    <source>
        <dbReference type="ARBA" id="ARBA00006066"/>
    </source>
</evidence>
<dbReference type="Pfam" id="PF02585">
    <property type="entry name" value="PIG-L"/>
    <property type="match status" value="1"/>
</dbReference>